<evidence type="ECO:0000313" key="2">
    <source>
        <dbReference type="Proteomes" id="UP001320706"/>
    </source>
</evidence>
<accession>A0ACC3S8S7</accession>
<dbReference type="EMBL" id="JAMKPW020000033">
    <property type="protein sequence ID" value="KAK8201972.1"/>
    <property type="molecule type" value="Genomic_DNA"/>
</dbReference>
<reference evidence="1" key="1">
    <citation type="submission" date="2024-02" db="EMBL/GenBank/DDBJ databases">
        <title>Metagenome Assembled Genome of Zalaria obscura JY119.</title>
        <authorList>
            <person name="Vighnesh L."/>
            <person name="Jagadeeshwari U."/>
            <person name="Venkata Ramana C."/>
            <person name="Sasikala C."/>
        </authorList>
    </citation>
    <scope>NUCLEOTIDE SEQUENCE</scope>
    <source>
        <strain evidence="1">JY119</strain>
    </source>
</reference>
<evidence type="ECO:0000313" key="1">
    <source>
        <dbReference type="EMBL" id="KAK8201972.1"/>
    </source>
</evidence>
<keyword evidence="2" id="KW-1185">Reference proteome</keyword>
<sequence>MLTEHFIASIGAPDKKPNTSIAKDAAIFGWESQPHTAQRFLFKKSATPPNCLAVSASHVYAAQLDKAVVHIYNREKGNQEATVPFPERIGCIALACEDTVLVLGSDTGRIFLWETHTGRQIATSQAHLQPVTALAVDPTSNFLLSGSADSSIHVWSIPSLLSFAPTSSSNQNLQHVPLHTLSAHRNGITSLVLGHSSSFCNIAISASKDNSCIIWDYHTGNLLRTILLPSTPLCLSLDPADRAFYTGYADGSVQILDFYSPHFSLASDGDEAKNPLFDSAQATMPVQPPPTTIWNPPTADFGATLAMSVSYDGCTLLTGHGSGKILAWDIPAARFVADLTTTPLPGPTTNIAFLPVTGYPNTTPPRFKQHAIVKPRYGAFDANTAEGMVPGTYAVQAHLTSTFAVPTFSAFEAPSTSTSEFASALTHPVFPSSLLAAGLAELSGSAAPARAYTAGADAEAGAQKQAASADFVAFDSVLPAQQLEAQNAQLREEVAALKRVQRATFETMERLRREKKALESKSARGSAGGAGGAKFEEEKRRSEERWRGLGRTGKWEDEGGDEDEE</sequence>
<comment type="caution">
    <text evidence="1">The sequence shown here is derived from an EMBL/GenBank/DDBJ whole genome shotgun (WGS) entry which is preliminary data.</text>
</comment>
<proteinExistence type="predicted"/>
<protein>
    <submittedName>
        <fullName evidence="1">Pre-rRNA-processing protein ipi3</fullName>
    </submittedName>
</protein>
<name>A0ACC3S8S7_9PEZI</name>
<dbReference type="Proteomes" id="UP001320706">
    <property type="component" value="Unassembled WGS sequence"/>
</dbReference>
<gene>
    <name evidence="1" type="primary">IPI3</name>
    <name evidence="1" type="ORF">M8818_005497</name>
</gene>
<organism evidence="1 2">
    <name type="scientific">Zalaria obscura</name>
    <dbReference type="NCBI Taxonomy" id="2024903"/>
    <lineage>
        <taxon>Eukaryota</taxon>
        <taxon>Fungi</taxon>
        <taxon>Dikarya</taxon>
        <taxon>Ascomycota</taxon>
        <taxon>Pezizomycotina</taxon>
        <taxon>Dothideomycetes</taxon>
        <taxon>Dothideomycetidae</taxon>
        <taxon>Dothideales</taxon>
        <taxon>Zalariaceae</taxon>
        <taxon>Zalaria</taxon>
    </lineage>
</organism>